<dbReference type="RefSeq" id="WP_386736104.1">
    <property type="nucleotide sequence ID" value="NZ_JBHRXI010000015.1"/>
</dbReference>
<dbReference type="PIRSF" id="PIRSF000126">
    <property type="entry name" value="11-beta-HSD1"/>
    <property type="match status" value="1"/>
</dbReference>
<protein>
    <submittedName>
        <fullName evidence="3">SDR family NAD(P)-dependent oxidoreductase</fullName>
        <ecNumber evidence="3">1.-.-.-</ecNumber>
    </submittedName>
</protein>
<dbReference type="SUPFAM" id="SSF51735">
    <property type="entry name" value="NAD(P)-binding Rossmann-fold domains"/>
    <property type="match status" value="1"/>
</dbReference>
<dbReference type="PANTHER" id="PTHR44196:SF2">
    <property type="entry name" value="SHORT-CHAIN DEHYDROGENASE-RELATED"/>
    <property type="match status" value="1"/>
</dbReference>
<dbReference type="CDD" id="cd05233">
    <property type="entry name" value="SDR_c"/>
    <property type="match status" value="1"/>
</dbReference>
<dbReference type="EMBL" id="JBHRXI010000015">
    <property type="protein sequence ID" value="MFC3614825.1"/>
    <property type="molecule type" value="Genomic_DNA"/>
</dbReference>
<dbReference type="PRINTS" id="PR00081">
    <property type="entry name" value="GDHRDH"/>
</dbReference>
<comment type="caution">
    <text evidence="3">The sequence shown here is derived from an EMBL/GenBank/DDBJ whole genome shotgun (WGS) entry which is preliminary data.</text>
</comment>
<dbReference type="InterPro" id="IPR036291">
    <property type="entry name" value="NAD(P)-bd_dom_sf"/>
</dbReference>
<dbReference type="EC" id="1.-.-.-" evidence="3"/>
<reference evidence="4" key="1">
    <citation type="journal article" date="2019" name="Int. J. Syst. Evol. Microbiol.">
        <title>The Global Catalogue of Microorganisms (GCM) 10K type strain sequencing project: providing services to taxonomists for standard genome sequencing and annotation.</title>
        <authorList>
            <consortium name="The Broad Institute Genomics Platform"/>
            <consortium name="The Broad Institute Genome Sequencing Center for Infectious Disease"/>
            <person name="Wu L."/>
            <person name="Ma J."/>
        </authorList>
    </citation>
    <scope>NUCLEOTIDE SEQUENCE [LARGE SCALE GENOMIC DNA]</scope>
    <source>
        <strain evidence="4">KCTC 42911</strain>
    </source>
</reference>
<dbReference type="PANTHER" id="PTHR44196">
    <property type="entry name" value="DEHYDROGENASE/REDUCTASE SDR FAMILY MEMBER 7B"/>
    <property type="match status" value="1"/>
</dbReference>
<proteinExistence type="inferred from homology"/>
<dbReference type="Pfam" id="PF00106">
    <property type="entry name" value="adh_short"/>
    <property type="match status" value="1"/>
</dbReference>
<organism evidence="3 4">
    <name type="scientific">Lutimaribacter marinistellae</name>
    <dbReference type="NCBI Taxonomy" id="1820329"/>
    <lineage>
        <taxon>Bacteria</taxon>
        <taxon>Pseudomonadati</taxon>
        <taxon>Pseudomonadota</taxon>
        <taxon>Alphaproteobacteria</taxon>
        <taxon>Rhodobacterales</taxon>
        <taxon>Roseobacteraceae</taxon>
        <taxon>Lutimaribacter</taxon>
    </lineage>
</organism>
<dbReference type="InterPro" id="IPR002347">
    <property type="entry name" value="SDR_fam"/>
</dbReference>
<dbReference type="GO" id="GO:0016491">
    <property type="term" value="F:oxidoreductase activity"/>
    <property type="evidence" value="ECO:0007669"/>
    <property type="project" value="UniProtKB-KW"/>
</dbReference>
<evidence type="ECO:0000256" key="1">
    <source>
        <dbReference type="ARBA" id="ARBA00006484"/>
    </source>
</evidence>
<accession>A0ABV7TIU2</accession>
<comment type="similarity">
    <text evidence="1">Belongs to the short-chain dehydrogenases/reductases (SDR) family.</text>
</comment>
<keyword evidence="2 3" id="KW-0560">Oxidoreductase</keyword>
<evidence type="ECO:0000313" key="4">
    <source>
        <dbReference type="Proteomes" id="UP001595629"/>
    </source>
</evidence>
<dbReference type="Gene3D" id="3.40.50.720">
    <property type="entry name" value="NAD(P)-binding Rossmann-like Domain"/>
    <property type="match status" value="1"/>
</dbReference>
<name>A0ABV7TIU2_9RHOB</name>
<dbReference type="Proteomes" id="UP001595629">
    <property type="component" value="Unassembled WGS sequence"/>
</dbReference>
<sequence>MPNRDDGAVLITGASAGIGRAFANAYARRGHDLVLVARREEPLQEVADILSASQSIKALTLSADLSDPAAPKRLWQEVEDRGISIKTLINNAGFGVPGNLCDVNWARHRATIEVMATAPVHLTQLFAPSMVRQGGGEIINVASLSALLPPHAGGTLYYPVKSFLYQFSLAIREELRSGGVHVTALCPGFTETSFQKAAGGSVESVEVPRWMWSRPEDVARVAIAAVERNKAVCVPGLLNKVIATGFKLMPGPLGRWLVRSDA</sequence>
<gene>
    <name evidence="3" type="ORF">ACFORG_13720</name>
</gene>
<evidence type="ECO:0000256" key="2">
    <source>
        <dbReference type="ARBA" id="ARBA00023002"/>
    </source>
</evidence>
<keyword evidence="4" id="KW-1185">Reference proteome</keyword>
<evidence type="ECO:0000313" key="3">
    <source>
        <dbReference type="EMBL" id="MFC3614825.1"/>
    </source>
</evidence>